<gene>
    <name evidence="1" type="ordered locus">SULAZ_1283</name>
</gene>
<dbReference type="HOGENOM" id="CLU_3318073_0_0_0"/>
<keyword evidence="2" id="KW-1185">Reference proteome</keyword>
<accession>C1DVW5</accession>
<organism evidence="1 2">
    <name type="scientific">Sulfurihydrogenibium azorense (strain DSM 15241 / OCM 825 / Az-Fu1)</name>
    <dbReference type="NCBI Taxonomy" id="204536"/>
    <lineage>
        <taxon>Bacteria</taxon>
        <taxon>Pseudomonadati</taxon>
        <taxon>Aquificota</taxon>
        <taxon>Aquificia</taxon>
        <taxon>Aquificales</taxon>
        <taxon>Hydrogenothermaceae</taxon>
        <taxon>Sulfurihydrogenibium</taxon>
    </lineage>
</organism>
<protein>
    <submittedName>
        <fullName evidence="1">Uncharacterized protein</fullName>
    </submittedName>
</protein>
<dbReference type="Proteomes" id="UP000001369">
    <property type="component" value="Chromosome"/>
</dbReference>
<evidence type="ECO:0000313" key="2">
    <source>
        <dbReference type="Proteomes" id="UP000001369"/>
    </source>
</evidence>
<dbReference type="KEGG" id="saf:SULAZ_1283"/>
<proteinExistence type="predicted"/>
<dbReference type="STRING" id="204536.SULAZ_1283"/>
<reference evidence="1 2" key="1">
    <citation type="journal article" date="2009" name="J. Bacteriol.">
        <title>Complete and draft genome sequences of six members of the Aquificales.</title>
        <authorList>
            <person name="Reysenbach A.L."/>
            <person name="Hamamura N."/>
            <person name="Podar M."/>
            <person name="Griffiths E."/>
            <person name="Ferreira S."/>
            <person name="Hochstein R."/>
            <person name="Heidelberg J."/>
            <person name="Johnson J."/>
            <person name="Mead D."/>
            <person name="Pohorille A."/>
            <person name="Sarmiento M."/>
            <person name="Schweighofer K."/>
            <person name="Seshadri R."/>
            <person name="Voytek M.A."/>
        </authorList>
    </citation>
    <scope>NUCLEOTIDE SEQUENCE [LARGE SCALE GENOMIC DNA]</scope>
    <source>
        <strain evidence="2">Az-Fu1 / DSM 15241 / OCM 825</strain>
    </source>
</reference>
<name>C1DVW5_SULAA</name>
<evidence type="ECO:0000313" key="1">
    <source>
        <dbReference type="EMBL" id="ACN98553.1"/>
    </source>
</evidence>
<sequence length="39" mass="4451">MEKNVEFLSFETVSILLATFPNSDGEFENILKKNSLMTI</sequence>
<dbReference type="EMBL" id="CP001229">
    <property type="protein sequence ID" value="ACN98553.1"/>
    <property type="molecule type" value="Genomic_DNA"/>
</dbReference>
<dbReference type="AlphaFoldDB" id="C1DVW5"/>